<sequence length="297" mass="33391">MSFNSYQRRGSRSAAQATLANQSFNECEESSLRNITALDDVHVLNNPTTRYENEEVSEDSRLYTNEVKSEEFAILSTSSEREEIRELGSLDGKFAVPSDPSQAPLKSPSKTARSEQVAISNAQRIDDWCVQNDRQVSSLRTPTNKRIQEIVEAWGVENDTPSVAIITPFADFKVPSNHLDNYTAHILDFMSPAQRLRLRNLAESMMPLLKRQLTPRFSSPKFKNIPSVFSNRELQLQCSLQLEMISSLTLGQDSDAGTSRSQSETGSYQMSNSTSGLQSWYGWNIVARFTTDHISGY</sequence>
<organism evidence="2 3">
    <name type="scientific">Lachancea nothofagi CBS 11611</name>
    <dbReference type="NCBI Taxonomy" id="1266666"/>
    <lineage>
        <taxon>Eukaryota</taxon>
        <taxon>Fungi</taxon>
        <taxon>Dikarya</taxon>
        <taxon>Ascomycota</taxon>
        <taxon>Saccharomycotina</taxon>
        <taxon>Saccharomycetes</taxon>
        <taxon>Saccharomycetales</taxon>
        <taxon>Saccharomycetaceae</taxon>
        <taxon>Lachancea</taxon>
    </lineage>
</organism>
<evidence type="ECO:0000313" key="2">
    <source>
        <dbReference type="EMBL" id="SCV03363.1"/>
    </source>
</evidence>
<name>A0A1G4KG30_9SACH</name>
<evidence type="ECO:0000256" key="1">
    <source>
        <dbReference type="SAM" id="MobiDB-lite"/>
    </source>
</evidence>
<dbReference type="OrthoDB" id="4066250at2759"/>
<evidence type="ECO:0000313" key="3">
    <source>
        <dbReference type="Proteomes" id="UP000189911"/>
    </source>
</evidence>
<accession>A0A1G4KG30</accession>
<feature type="region of interest" description="Disordered" evidence="1">
    <location>
        <begin position="253"/>
        <end position="274"/>
    </location>
</feature>
<dbReference type="EMBL" id="LT598453">
    <property type="protein sequence ID" value="SCV03363.1"/>
    <property type="molecule type" value="Genomic_DNA"/>
</dbReference>
<gene>
    <name evidence="2" type="ORF">LANO_0G03686G</name>
</gene>
<proteinExistence type="predicted"/>
<reference evidence="3" key="1">
    <citation type="submission" date="2016-03" db="EMBL/GenBank/DDBJ databases">
        <authorList>
            <person name="Devillers Hugo."/>
        </authorList>
    </citation>
    <scope>NUCLEOTIDE SEQUENCE [LARGE SCALE GENOMIC DNA]</scope>
</reference>
<protein>
    <submittedName>
        <fullName evidence="2">LANO_0G03686g1_1</fullName>
    </submittedName>
</protein>
<dbReference type="AlphaFoldDB" id="A0A1G4KG30"/>
<keyword evidence="3" id="KW-1185">Reference proteome</keyword>
<dbReference type="Proteomes" id="UP000189911">
    <property type="component" value="Chromosome G"/>
</dbReference>